<dbReference type="AlphaFoldDB" id="A0A2V4EQJ9"/>
<dbReference type="EMBL" id="QGLP01000003">
    <property type="protein sequence ID" value="PXZ06778.1"/>
    <property type="molecule type" value="Genomic_DNA"/>
</dbReference>
<proteinExistence type="predicted"/>
<dbReference type="SUPFAM" id="SSF53300">
    <property type="entry name" value="vWA-like"/>
    <property type="match status" value="1"/>
</dbReference>
<keyword evidence="2" id="KW-0472">Membrane</keyword>
<dbReference type="InterPro" id="IPR036465">
    <property type="entry name" value="vWFA_dom_sf"/>
</dbReference>
<evidence type="ECO:0000313" key="5">
    <source>
        <dbReference type="Proteomes" id="UP000247483"/>
    </source>
</evidence>
<evidence type="ECO:0000313" key="4">
    <source>
        <dbReference type="EMBL" id="PXZ06778.1"/>
    </source>
</evidence>
<keyword evidence="2" id="KW-0812">Transmembrane</keyword>
<dbReference type="SMART" id="SM00327">
    <property type="entry name" value="VWA"/>
    <property type="match status" value="1"/>
</dbReference>
<feature type="transmembrane region" description="Helical" evidence="2">
    <location>
        <begin position="156"/>
        <end position="177"/>
    </location>
</feature>
<dbReference type="InterPro" id="IPR002035">
    <property type="entry name" value="VWF_A"/>
</dbReference>
<keyword evidence="2" id="KW-1133">Transmembrane helix</keyword>
<sequence length="498" mass="55863">MQRITRIAFDHNNLNKIQLLEQYSSLLSILKPHLTARTYSIFAVPKLIENNQYLGWYTNLEGQPVLLNDISNASHKVKIEQILTTRINDIETTVKLIPLTDEQKTVVSSWLTRIKHSVDHVYVINDEPVIVDAFEPVILPQTPVAPAIVPKPFWKWWYTLILALLLLAVLGLVWYFFNPFKEPKKVEPLIVPAVTKQVEEIQPVEEKKPEPIVELLKEPEPVAMPQPELEVTPQPQVPEPEPQPQPPVVTPEPKPKVKNPVNCITKEELVKNSNPSKMALIFDNSLSMTVTLAESPLEVGKYFNYLTYGYPRNMSQLEKINYDKRMTRLPTRLSTSKKVALSSIDKIQQNINISLVALNSCPAADTTPFYSYSNRSALKSKINRLTPSGAGGGGTPLYSGLQKASQMLDGVKRNDYILIISDGDDNCTRANICTLANHIAAKQPRLKINIVDIAGEHKIDCIANVTGGKVYIAQSPNDMIKQMNKAVADLKINRPVCQ</sequence>
<feature type="domain" description="VWFA" evidence="3">
    <location>
        <begin position="277"/>
        <end position="487"/>
    </location>
</feature>
<organism evidence="4 5">
    <name type="scientific">Gilliamella apicola</name>
    <dbReference type="NCBI Taxonomy" id="1196095"/>
    <lineage>
        <taxon>Bacteria</taxon>
        <taxon>Pseudomonadati</taxon>
        <taxon>Pseudomonadota</taxon>
        <taxon>Gammaproteobacteria</taxon>
        <taxon>Orbales</taxon>
        <taxon>Orbaceae</taxon>
        <taxon>Gilliamella</taxon>
    </lineage>
</organism>
<protein>
    <recommendedName>
        <fullName evidence="3">VWFA domain-containing protein</fullName>
    </recommendedName>
</protein>
<dbReference type="RefSeq" id="WP_110422506.1">
    <property type="nucleotide sequence ID" value="NZ_QGLP01000003.1"/>
</dbReference>
<feature type="compositionally biased region" description="Low complexity" evidence="1">
    <location>
        <begin position="225"/>
        <end position="234"/>
    </location>
</feature>
<dbReference type="Gene3D" id="3.40.50.410">
    <property type="entry name" value="von Willebrand factor, type A domain"/>
    <property type="match status" value="1"/>
</dbReference>
<evidence type="ECO:0000256" key="1">
    <source>
        <dbReference type="SAM" id="MobiDB-lite"/>
    </source>
</evidence>
<name>A0A2V4EQJ9_9GAMM</name>
<dbReference type="Pfam" id="PF13519">
    <property type="entry name" value="VWA_2"/>
    <property type="match status" value="1"/>
</dbReference>
<evidence type="ECO:0000259" key="3">
    <source>
        <dbReference type="PROSITE" id="PS50234"/>
    </source>
</evidence>
<accession>A0A2V4EQJ9</accession>
<evidence type="ECO:0000256" key="2">
    <source>
        <dbReference type="SAM" id="Phobius"/>
    </source>
</evidence>
<feature type="compositionally biased region" description="Pro residues" evidence="1">
    <location>
        <begin position="235"/>
        <end position="252"/>
    </location>
</feature>
<feature type="region of interest" description="Disordered" evidence="1">
    <location>
        <begin position="224"/>
        <end position="257"/>
    </location>
</feature>
<dbReference type="Proteomes" id="UP000247483">
    <property type="component" value="Unassembled WGS sequence"/>
</dbReference>
<gene>
    <name evidence="4" type="ORF">DKK79_01260</name>
</gene>
<reference evidence="4 5" key="1">
    <citation type="submission" date="2018-05" db="EMBL/GenBank/DDBJ databases">
        <title>Reference genomes for bee gut microbiota database.</title>
        <authorList>
            <person name="Ellegaard K.M."/>
        </authorList>
    </citation>
    <scope>NUCLEOTIDE SEQUENCE [LARGE SCALE GENOMIC DNA]</scope>
    <source>
        <strain evidence="4 5">ESL0177</strain>
    </source>
</reference>
<dbReference type="PROSITE" id="PS50234">
    <property type="entry name" value="VWFA"/>
    <property type="match status" value="1"/>
</dbReference>
<comment type="caution">
    <text evidence="4">The sequence shown here is derived from an EMBL/GenBank/DDBJ whole genome shotgun (WGS) entry which is preliminary data.</text>
</comment>